<dbReference type="AlphaFoldDB" id="A0A0W7TUJ5"/>
<evidence type="ECO:0000256" key="3">
    <source>
        <dbReference type="ARBA" id="ARBA00023295"/>
    </source>
</evidence>
<evidence type="ECO:0000256" key="5">
    <source>
        <dbReference type="SAM" id="SignalP"/>
    </source>
</evidence>
<dbReference type="Proteomes" id="UP000053433">
    <property type="component" value="Unassembled WGS sequence"/>
</dbReference>
<feature type="chain" id="PRO_5039449672" evidence="5">
    <location>
        <begin position="27"/>
        <end position="345"/>
    </location>
</feature>
<dbReference type="InterPro" id="IPR017853">
    <property type="entry name" value="GH"/>
</dbReference>
<dbReference type="InterPro" id="IPR000805">
    <property type="entry name" value="Glyco_hydro_26"/>
</dbReference>
<feature type="domain" description="GH26" evidence="6">
    <location>
        <begin position="1"/>
        <end position="334"/>
    </location>
</feature>
<dbReference type="GO" id="GO:0016985">
    <property type="term" value="F:mannan endo-1,4-beta-mannosidase activity"/>
    <property type="evidence" value="ECO:0007669"/>
    <property type="project" value="InterPro"/>
</dbReference>
<accession>A0A0W7TUJ5</accession>
<reference evidence="7 8" key="1">
    <citation type="submission" date="2015-10" db="EMBL/GenBank/DDBJ databases">
        <title>A novel member of the family Ruminococcaceae isolated from human faeces.</title>
        <authorList>
            <person name="Shkoporov A.N."/>
            <person name="Chaplin A.V."/>
            <person name="Motuzova O.V."/>
            <person name="Kafarskaia L.I."/>
            <person name="Efimov B.A."/>
        </authorList>
    </citation>
    <scope>NUCLEOTIDE SEQUENCE [LARGE SCALE GENOMIC DNA]</scope>
    <source>
        <strain evidence="7 8">668</strain>
    </source>
</reference>
<dbReference type="PANTHER" id="PTHR40079">
    <property type="entry name" value="MANNAN ENDO-1,4-BETA-MANNOSIDASE E-RELATED"/>
    <property type="match status" value="1"/>
</dbReference>
<proteinExistence type="inferred from homology"/>
<dbReference type="InterPro" id="IPR022790">
    <property type="entry name" value="GH26_dom"/>
</dbReference>
<keyword evidence="5" id="KW-0732">Signal</keyword>
<dbReference type="GO" id="GO:0006080">
    <property type="term" value="P:substituted mannan metabolic process"/>
    <property type="evidence" value="ECO:0007669"/>
    <property type="project" value="InterPro"/>
</dbReference>
<dbReference type="PROSITE" id="PS51764">
    <property type="entry name" value="GH26"/>
    <property type="match status" value="1"/>
</dbReference>
<evidence type="ECO:0000313" key="7">
    <source>
        <dbReference type="EMBL" id="KUE77518.1"/>
    </source>
</evidence>
<sequence>MIKWKFLNCICIFAAAIFILWVGCNEQPVDTEKADGSDSIASIEAPSNSQATLEEPTTESIVTESSVVESEYYPITEGQRYLGVYVQGPEETDVLADSINTLAWFDRFDQTSDYKISLCLDDNKYIAFITLQPTDWDLKLVSDGYYDDLIIEYFKKLSSDNRANTELFVRLAHEMEMRPSYKSGWYSWQTDDAHAYVNAWVHIVNLGREYAPNVKWVWSPNRADEYTTKYYPGDEYVDYVGLTLNNTLDSRESFQQFYENEGQRDYLEAYNKPIIFGEIAEHSTSDEVRNEYIQSVFDYLGTYDKSIGFIFLNQDLESARQYKFTDCELILDTFIENARDYICAK</sequence>
<evidence type="ECO:0000259" key="6">
    <source>
        <dbReference type="PROSITE" id="PS51764"/>
    </source>
</evidence>
<evidence type="ECO:0000313" key="8">
    <source>
        <dbReference type="Proteomes" id="UP000053433"/>
    </source>
</evidence>
<keyword evidence="3 4" id="KW-0326">Glycosidase</keyword>
<dbReference type="EMBL" id="LMUA01000002">
    <property type="protein sequence ID" value="KUE77518.1"/>
    <property type="molecule type" value="Genomic_DNA"/>
</dbReference>
<name>A0A0W7TUJ5_9FIRM</name>
<feature type="signal peptide" evidence="5">
    <location>
        <begin position="1"/>
        <end position="26"/>
    </location>
</feature>
<dbReference type="Pfam" id="PF02156">
    <property type="entry name" value="Glyco_hydro_26"/>
    <property type="match status" value="1"/>
</dbReference>
<dbReference type="PANTHER" id="PTHR40079:SF4">
    <property type="entry name" value="GH26 DOMAIN-CONTAINING PROTEIN-RELATED"/>
    <property type="match status" value="1"/>
</dbReference>
<feature type="active site" description="Proton donor" evidence="4">
    <location>
        <position position="174"/>
    </location>
</feature>
<dbReference type="RefSeq" id="WP_058722690.1">
    <property type="nucleotide sequence ID" value="NZ_LMUA01000002.1"/>
</dbReference>
<evidence type="ECO:0000256" key="1">
    <source>
        <dbReference type="ARBA" id="ARBA00007754"/>
    </source>
</evidence>
<organism evidence="7 8">
    <name type="scientific">Ruthenibacterium lactatiformans</name>
    <dbReference type="NCBI Taxonomy" id="1550024"/>
    <lineage>
        <taxon>Bacteria</taxon>
        <taxon>Bacillati</taxon>
        <taxon>Bacillota</taxon>
        <taxon>Clostridia</taxon>
        <taxon>Eubacteriales</taxon>
        <taxon>Oscillospiraceae</taxon>
        <taxon>Ruthenibacterium</taxon>
    </lineage>
</organism>
<comment type="caution">
    <text evidence="7">The sequence shown here is derived from an EMBL/GenBank/DDBJ whole genome shotgun (WGS) entry which is preliminary data.</text>
</comment>
<protein>
    <submittedName>
        <fullName evidence="7">Beta-mannanase</fullName>
    </submittedName>
</protein>
<evidence type="ECO:0000256" key="2">
    <source>
        <dbReference type="ARBA" id="ARBA00022801"/>
    </source>
</evidence>
<dbReference type="Gene3D" id="3.20.20.80">
    <property type="entry name" value="Glycosidases"/>
    <property type="match status" value="1"/>
</dbReference>
<keyword evidence="2 4" id="KW-0378">Hydrolase</keyword>
<dbReference type="PROSITE" id="PS51257">
    <property type="entry name" value="PROKAR_LIPOPROTEIN"/>
    <property type="match status" value="1"/>
</dbReference>
<comment type="similarity">
    <text evidence="1 4">Belongs to the glycosyl hydrolase 26 family.</text>
</comment>
<dbReference type="SUPFAM" id="SSF51445">
    <property type="entry name" value="(Trans)glycosidases"/>
    <property type="match status" value="1"/>
</dbReference>
<evidence type="ECO:0000256" key="4">
    <source>
        <dbReference type="PROSITE-ProRule" id="PRU01100"/>
    </source>
</evidence>
<gene>
    <name evidence="7" type="ORF">ASJ35_01985</name>
</gene>
<feature type="active site" description="Nucleophile" evidence="4">
    <location>
        <position position="278"/>
    </location>
</feature>